<dbReference type="EMBL" id="CP015518">
    <property type="protein sequence ID" value="APG23594.1"/>
    <property type="molecule type" value="Genomic_DNA"/>
</dbReference>
<keyword evidence="3" id="KW-1185">Reference proteome</keyword>
<reference evidence="2 3" key="1">
    <citation type="journal article" date="2017" name="Genome Announc.">
        <title>Complete Genome Sequences of Two Acetylene-Fermenting Pelobacter acetylenicus Strains.</title>
        <authorList>
            <person name="Sutton J.M."/>
            <person name="Baesman S.M."/>
            <person name="Fierst J.L."/>
            <person name="Poret-Peterson A.T."/>
            <person name="Oremland R.S."/>
            <person name="Dunlap D.S."/>
            <person name="Akob D.M."/>
        </authorList>
    </citation>
    <scope>NUCLEOTIDE SEQUENCE [LARGE SCALE GENOMIC DNA]</scope>
    <source>
        <strain evidence="2 3">DSM 3247</strain>
    </source>
</reference>
<proteinExistence type="predicted"/>
<dbReference type="AlphaFoldDB" id="A0A1L3GCB8"/>
<feature type="region of interest" description="Disordered" evidence="1">
    <location>
        <begin position="96"/>
        <end position="120"/>
    </location>
</feature>
<dbReference type="RefSeq" id="WP_072285407.1">
    <property type="nucleotide sequence ID" value="NZ_CP015455.1"/>
</dbReference>
<evidence type="ECO:0000313" key="2">
    <source>
        <dbReference type="EMBL" id="APG23594.1"/>
    </source>
</evidence>
<accession>A0A1L3GCB8</accession>
<organism evidence="2 3">
    <name type="scientific">Syntrophotalea acetylenica</name>
    <name type="common">Pelobacter acetylenicus</name>
    <dbReference type="NCBI Taxonomy" id="29542"/>
    <lineage>
        <taxon>Bacteria</taxon>
        <taxon>Pseudomonadati</taxon>
        <taxon>Thermodesulfobacteriota</taxon>
        <taxon>Desulfuromonadia</taxon>
        <taxon>Desulfuromonadales</taxon>
        <taxon>Syntrophotaleaceae</taxon>
        <taxon>Syntrophotalea</taxon>
    </lineage>
</organism>
<evidence type="ECO:0000256" key="1">
    <source>
        <dbReference type="SAM" id="MobiDB-lite"/>
    </source>
</evidence>
<dbReference type="Gene3D" id="1.10.287.110">
    <property type="entry name" value="DnaJ domain"/>
    <property type="match status" value="1"/>
</dbReference>
<dbReference type="STRING" id="29542.A6070_08665"/>
<dbReference type="CDD" id="cd06257">
    <property type="entry name" value="DnaJ"/>
    <property type="match status" value="1"/>
</dbReference>
<dbReference type="KEGG" id="pace:A6070_08665"/>
<dbReference type="InterPro" id="IPR036869">
    <property type="entry name" value="J_dom_sf"/>
</dbReference>
<evidence type="ECO:0000313" key="3">
    <source>
        <dbReference type="Proteomes" id="UP000182264"/>
    </source>
</evidence>
<evidence type="ECO:0008006" key="4">
    <source>
        <dbReference type="Google" id="ProtNLM"/>
    </source>
</evidence>
<protein>
    <recommendedName>
        <fullName evidence="4">Heat shock protein DnaJ domain protein</fullName>
    </recommendedName>
</protein>
<dbReference type="Proteomes" id="UP000182264">
    <property type="component" value="Chromosome"/>
</dbReference>
<dbReference type="SUPFAM" id="SSF46565">
    <property type="entry name" value="Chaperone J-domain"/>
    <property type="match status" value="1"/>
</dbReference>
<name>A0A1L3GCB8_SYNAC</name>
<dbReference type="OrthoDB" id="5432239at2"/>
<gene>
    <name evidence="2" type="ORF">A7E75_00060</name>
</gene>
<sequence length="258" mass="30184">MSVRISESDLFEACRALFGNDVQLSPDFFSYLQPSGAKSAYRRKVKETHPDLFGNEGSTLQRSRTEVFQKLRSSYETVCDYFKLRDSGLWAPACTPRQPAAQQRTHSGGRYAHQRPPGRAETAASGFLPRQVLQIGLFLYYRRLIDYRLLMEALFWQRRQRPNLGDIALRWGWLSEDEVNCILGVRGAGRRFGEKAVRLDYISQKQLQTLLFYQRSRQQKLGRFFVENALFSHEEMEELARQHREHNQLYGDGSMFRW</sequence>
<dbReference type="InterPro" id="IPR001623">
    <property type="entry name" value="DnaJ_domain"/>
</dbReference>